<keyword evidence="2 6" id="KW-0812">Transmembrane</keyword>
<organism evidence="7 8">
    <name type="scientific">Escallonia rubra</name>
    <dbReference type="NCBI Taxonomy" id="112253"/>
    <lineage>
        <taxon>Eukaryota</taxon>
        <taxon>Viridiplantae</taxon>
        <taxon>Streptophyta</taxon>
        <taxon>Embryophyta</taxon>
        <taxon>Tracheophyta</taxon>
        <taxon>Spermatophyta</taxon>
        <taxon>Magnoliopsida</taxon>
        <taxon>eudicotyledons</taxon>
        <taxon>Gunneridae</taxon>
        <taxon>Pentapetalae</taxon>
        <taxon>asterids</taxon>
        <taxon>campanulids</taxon>
        <taxon>Escalloniales</taxon>
        <taxon>Escalloniaceae</taxon>
        <taxon>Escallonia</taxon>
    </lineage>
</organism>
<protein>
    <submittedName>
        <fullName evidence="7">Uncharacterized protein</fullName>
    </submittedName>
</protein>
<evidence type="ECO:0000256" key="6">
    <source>
        <dbReference type="SAM" id="Phobius"/>
    </source>
</evidence>
<dbReference type="InterPro" id="IPR018939">
    <property type="entry name" value="Autophagy-rel_prot_27"/>
</dbReference>
<keyword evidence="8" id="KW-1185">Reference proteome</keyword>
<reference evidence="7" key="1">
    <citation type="submission" date="2022-12" db="EMBL/GenBank/DDBJ databases">
        <title>Draft genome assemblies for two species of Escallonia (Escalloniales).</title>
        <authorList>
            <person name="Chanderbali A."/>
            <person name="Dervinis C."/>
            <person name="Anghel I."/>
            <person name="Soltis D."/>
            <person name="Soltis P."/>
            <person name="Zapata F."/>
        </authorList>
    </citation>
    <scope>NUCLEOTIDE SEQUENCE</scope>
    <source>
        <strain evidence="7">UCBG92.1500</strain>
        <tissue evidence="7">Leaf</tissue>
    </source>
</reference>
<evidence type="ECO:0000313" key="7">
    <source>
        <dbReference type="EMBL" id="KAK2982480.1"/>
    </source>
</evidence>
<dbReference type="AlphaFoldDB" id="A0AA88S484"/>
<evidence type="ECO:0000256" key="3">
    <source>
        <dbReference type="ARBA" id="ARBA00022729"/>
    </source>
</evidence>
<evidence type="ECO:0000256" key="4">
    <source>
        <dbReference type="ARBA" id="ARBA00022989"/>
    </source>
</evidence>
<dbReference type="GO" id="GO:0000139">
    <property type="term" value="C:Golgi membrane"/>
    <property type="evidence" value="ECO:0007669"/>
    <property type="project" value="UniProtKB-SubCell"/>
</dbReference>
<dbReference type="EMBL" id="JAVXUO010001427">
    <property type="protein sequence ID" value="KAK2982480.1"/>
    <property type="molecule type" value="Genomic_DNA"/>
</dbReference>
<evidence type="ECO:0000256" key="1">
    <source>
        <dbReference type="ARBA" id="ARBA00004167"/>
    </source>
</evidence>
<gene>
    <name evidence="7" type="ORF">RJ640_026323</name>
</gene>
<dbReference type="Pfam" id="PF09451">
    <property type="entry name" value="ATG27"/>
    <property type="match status" value="1"/>
</dbReference>
<dbReference type="PANTHER" id="PTHR15071">
    <property type="entry name" value="MANNOSE-6-PHOSPHATE RECEPTOR FAMILY MEMBER"/>
    <property type="match status" value="1"/>
</dbReference>
<dbReference type="Proteomes" id="UP001187471">
    <property type="component" value="Unassembled WGS sequence"/>
</dbReference>
<keyword evidence="5 6" id="KW-0472">Membrane</keyword>
<evidence type="ECO:0000256" key="5">
    <source>
        <dbReference type="ARBA" id="ARBA00023136"/>
    </source>
</evidence>
<keyword evidence="4 6" id="KW-1133">Transmembrane helix</keyword>
<sequence>MFRSRRRYLLARLAVVNYLTIQGRQSGKTSAAGLPCIWSHSRLTILSQLLGLRSSCITPQFGHEIDAKGMTIGGNSLTARLLVLVAVTILHRVSLNSVSASCEFSIVDHNKLYNYSLASPSSKFPHGVLSEDGFYKVAGNGTVLWFQLCDGMIFNHDRPTCLDCTVSALQDCGGLSRCGMGCSALVANSIRGYHVCRTVGFATSMSISLIDTRRPHMGVVVVMSNRSPMYNCSISVSVLCDLDGVQGPQTLEKVGICGYATQLRHPSGCARIVSAHGNGWGWFGGIMTLTLCLFGGYLLAGTVYRFFYLGIRGIDIIPNLEFWASLPHRVQSLSMSLIRRFRGPSEGYRTSYSPVNF</sequence>
<evidence type="ECO:0000256" key="2">
    <source>
        <dbReference type="ARBA" id="ARBA00022692"/>
    </source>
</evidence>
<comment type="caution">
    <text evidence="7">The sequence shown here is derived from an EMBL/GenBank/DDBJ whole genome shotgun (WGS) entry which is preliminary data.</text>
</comment>
<accession>A0AA88S484</accession>
<name>A0AA88S484_9ASTE</name>
<evidence type="ECO:0000313" key="8">
    <source>
        <dbReference type="Proteomes" id="UP001187471"/>
    </source>
</evidence>
<feature type="transmembrane region" description="Helical" evidence="6">
    <location>
        <begin position="279"/>
        <end position="300"/>
    </location>
</feature>
<dbReference type="PANTHER" id="PTHR15071:SF0">
    <property type="entry name" value="MANNOSE 6-PHOSPHATE RECEPTOR-LIKE PROTEIN 1"/>
    <property type="match status" value="1"/>
</dbReference>
<keyword evidence="3" id="KW-0732">Signal</keyword>
<proteinExistence type="predicted"/>
<comment type="subcellular location">
    <subcellularLocation>
        <location evidence="1">Membrane</location>
        <topology evidence="1">Single-pass membrane protein</topology>
    </subcellularLocation>
</comment>